<dbReference type="SUPFAM" id="SSF81383">
    <property type="entry name" value="F-box domain"/>
    <property type="match status" value="1"/>
</dbReference>
<keyword evidence="4" id="KW-1185">Reference proteome</keyword>
<accession>A0A9R1BW89</accession>
<dbReference type="Proteomes" id="UP000324705">
    <property type="component" value="Chromosome 7B"/>
</dbReference>
<feature type="region of interest" description="Disordered" evidence="1">
    <location>
        <begin position="110"/>
        <end position="174"/>
    </location>
</feature>
<sequence length="466" mass="52880">MPPARVRELGEMYELVEEILLLIPPEEPAVLIHASLVCKAWCRLLSSHAFHSRYHTLHKTPPVLCFLQRWEDNVERFVPTTKFRPRNPERRDSYVLDCRHGRILLGCRWYDEGEEDDEEEEADEQLEEEEDDIEEDGEGEEADKEEEEYDTDEEGEEDDDEDEDEGEEDDRVLKMVVWDPVSGGRTKLRSPDIFDPDVNGATYWGTVLCAADGCNHASCNLGPFFVALIGLDSYQPYDDDDKRLWASVYSSESREWTSTASIHIGGVGRFEDSIIGRPSVFVGQALHFLLHGDPTVANIFILKYDFRRHRLSVIDLPEPRVSSWTPLLISADDGGLGLVHLDQDGLCSIWSVEVSVDGVASCIQLKETDLKTLVPIGNPMSSDSLKLVGWVEGTDIIIAVTDLGVFTVDLKSLRLRKLSSKPYNFTFKRDSFNNLFLYTSFNNPPGICIYGFFETYATFRLRNSSS</sequence>
<evidence type="ECO:0000259" key="2">
    <source>
        <dbReference type="Pfam" id="PF00646"/>
    </source>
</evidence>
<dbReference type="EMBL" id="LT934124">
    <property type="protein sequence ID" value="VAI83385.1"/>
    <property type="molecule type" value="Genomic_DNA"/>
</dbReference>
<dbReference type="PANTHER" id="PTHR32133:SF394">
    <property type="entry name" value="F-BOX DOMAIN-CONTAINING PROTEIN"/>
    <property type="match status" value="1"/>
</dbReference>
<dbReference type="InterPro" id="IPR036047">
    <property type="entry name" value="F-box-like_dom_sf"/>
</dbReference>
<protein>
    <recommendedName>
        <fullName evidence="2">F-box domain-containing protein</fullName>
    </recommendedName>
</protein>
<dbReference type="InterPro" id="IPR001810">
    <property type="entry name" value="F-box_dom"/>
</dbReference>
<feature type="domain" description="F-box" evidence="2">
    <location>
        <begin position="14"/>
        <end position="51"/>
    </location>
</feature>
<gene>
    <name evidence="3" type="ORF">TRITD_7Bv1G016190</name>
</gene>
<dbReference type="AlphaFoldDB" id="A0A9R1BW89"/>
<proteinExistence type="predicted"/>
<organism evidence="3 4">
    <name type="scientific">Triticum turgidum subsp. durum</name>
    <name type="common">Durum wheat</name>
    <name type="synonym">Triticum durum</name>
    <dbReference type="NCBI Taxonomy" id="4567"/>
    <lineage>
        <taxon>Eukaryota</taxon>
        <taxon>Viridiplantae</taxon>
        <taxon>Streptophyta</taxon>
        <taxon>Embryophyta</taxon>
        <taxon>Tracheophyta</taxon>
        <taxon>Spermatophyta</taxon>
        <taxon>Magnoliopsida</taxon>
        <taxon>Liliopsida</taxon>
        <taxon>Poales</taxon>
        <taxon>Poaceae</taxon>
        <taxon>BOP clade</taxon>
        <taxon>Pooideae</taxon>
        <taxon>Triticodae</taxon>
        <taxon>Triticeae</taxon>
        <taxon>Triticinae</taxon>
        <taxon>Triticum</taxon>
    </lineage>
</organism>
<evidence type="ECO:0000256" key="1">
    <source>
        <dbReference type="SAM" id="MobiDB-lite"/>
    </source>
</evidence>
<evidence type="ECO:0000313" key="4">
    <source>
        <dbReference type="Proteomes" id="UP000324705"/>
    </source>
</evidence>
<feature type="compositionally biased region" description="Acidic residues" evidence="1">
    <location>
        <begin position="112"/>
        <end position="170"/>
    </location>
</feature>
<reference evidence="3 4" key="1">
    <citation type="submission" date="2017-09" db="EMBL/GenBank/DDBJ databases">
        <authorList>
            <consortium name="International Durum Wheat Genome Sequencing Consortium (IDWGSC)"/>
            <person name="Milanesi L."/>
        </authorList>
    </citation>
    <scope>NUCLEOTIDE SEQUENCE [LARGE SCALE GENOMIC DNA]</scope>
    <source>
        <strain evidence="4">cv. Svevo</strain>
    </source>
</reference>
<name>A0A9R1BW89_TRITD</name>
<dbReference type="Gramene" id="TRITD7Bv1G016190.1">
    <property type="protein sequence ID" value="TRITD7Bv1G016190.1"/>
    <property type="gene ID" value="TRITD7Bv1G016190"/>
</dbReference>
<dbReference type="Pfam" id="PF00646">
    <property type="entry name" value="F-box"/>
    <property type="match status" value="1"/>
</dbReference>
<evidence type="ECO:0000313" key="3">
    <source>
        <dbReference type="EMBL" id="VAI83385.1"/>
    </source>
</evidence>
<dbReference type="OMA" id="DCDHLNC"/>
<dbReference type="PANTHER" id="PTHR32133">
    <property type="entry name" value="OS07G0120400 PROTEIN"/>
    <property type="match status" value="1"/>
</dbReference>